<dbReference type="Proteomes" id="UP000324222">
    <property type="component" value="Unassembled WGS sequence"/>
</dbReference>
<sequence length="103" mass="11251">MGRETTPDSSIPGEGLFSFDWFNYVKKTKPLSSTYLTFSTWSMPCPLSTPPPPNDQNITMSSPSPSPGAGCRSESSQWALPLMTKDKTHIHTHSTSPPSSCLM</sequence>
<evidence type="ECO:0000256" key="1">
    <source>
        <dbReference type="SAM" id="MobiDB-lite"/>
    </source>
</evidence>
<dbReference type="EMBL" id="VSRR010000050">
    <property type="protein sequence ID" value="MPC08954.1"/>
    <property type="molecule type" value="Genomic_DNA"/>
</dbReference>
<protein>
    <submittedName>
        <fullName evidence="2">Uncharacterized protein</fullName>
    </submittedName>
</protein>
<evidence type="ECO:0000313" key="2">
    <source>
        <dbReference type="EMBL" id="MPC08954.1"/>
    </source>
</evidence>
<comment type="caution">
    <text evidence="2">The sequence shown here is derived from an EMBL/GenBank/DDBJ whole genome shotgun (WGS) entry which is preliminary data.</text>
</comment>
<dbReference type="AlphaFoldDB" id="A0A5B7CJP9"/>
<proteinExistence type="predicted"/>
<keyword evidence="3" id="KW-1185">Reference proteome</keyword>
<gene>
    <name evidence="2" type="ORF">E2C01_001552</name>
</gene>
<organism evidence="2 3">
    <name type="scientific">Portunus trituberculatus</name>
    <name type="common">Swimming crab</name>
    <name type="synonym">Neptunus trituberculatus</name>
    <dbReference type="NCBI Taxonomy" id="210409"/>
    <lineage>
        <taxon>Eukaryota</taxon>
        <taxon>Metazoa</taxon>
        <taxon>Ecdysozoa</taxon>
        <taxon>Arthropoda</taxon>
        <taxon>Crustacea</taxon>
        <taxon>Multicrustacea</taxon>
        <taxon>Malacostraca</taxon>
        <taxon>Eumalacostraca</taxon>
        <taxon>Eucarida</taxon>
        <taxon>Decapoda</taxon>
        <taxon>Pleocyemata</taxon>
        <taxon>Brachyura</taxon>
        <taxon>Eubrachyura</taxon>
        <taxon>Portunoidea</taxon>
        <taxon>Portunidae</taxon>
        <taxon>Portuninae</taxon>
        <taxon>Portunus</taxon>
    </lineage>
</organism>
<feature type="compositionally biased region" description="Low complexity" evidence="1">
    <location>
        <begin position="93"/>
        <end position="103"/>
    </location>
</feature>
<feature type="region of interest" description="Disordered" evidence="1">
    <location>
        <begin position="47"/>
        <end position="103"/>
    </location>
</feature>
<reference evidence="2 3" key="1">
    <citation type="submission" date="2019-05" db="EMBL/GenBank/DDBJ databases">
        <title>Another draft genome of Portunus trituberculatus and its Hox gene families provides insights of decapod evolution.</title>
        <authorList>
            <person name="Jeong J.-H."/>
            <person name="Song I."/>
            <person name="Kim S."/>
            <person name="Choi T."/>
            <person name="Kim D."/>
            <person name="Ryu S."/>
            <person name="Kim W."/>
        </authorList>
    </citation>
    <scope>NUCLEOTIDE SEQUENCE [LARGE SCALE GENOMIC DNA]</scope>
    <source>
        <tissue evidence="2">Muscle</tissue>
    </source>
</reference>
<name>A0A5B7CJP9_PORTR</name>
<accession>A0A5B7CJP9</accession>
<evidence type="ECO:0000313" key="3">
    <source>
        <dbReference type="Proteomes" id="UP000324222"/>
    </source>
</evidence>